<accession>G9MWZ8</accession>
<dbReference type="RefSeq" id="XP_013955127.1">
    <property type="nucleotide sequence ID" value="XM_014099652.1"/>
</dbReference>
<reference evidence="1 2" key="1">
    <citation type="journal article" date="2011" name="Genome Biol.">
        <title>Comparative genome sequence analysis underscores mycoparasitism as the ancestral life style of Trichoderma.</title>
        <authorList>
            <person name="Kubicek C.P."/>
            <person name="Herrera-Estrella A."/>
            <person name="Seidl-Seiboth V."/>
            <person name="Martinez D.A."/>
            <person name="Druzhinina I.S."/>
            <person name="Thon M."/>
            <person name="Zeilinger S."/>
            <person name="Casas-Flores S."/>
            <person name="Horwitz B.A."/>
            <person name="Mukherjee P.K."/>
            <person name="Mukherjee M."/>
            <person name="Kredics L."/>
            <person name="Alcaraz L.D."/>
            <person name="Aerts A."/>
            <person name="Antal Z."/>
            <person name="Atanasova L."/>
            <person name="Cervantes-Badillo M.G."/>
            <person name="Challacombe J."/>
            <person name="Chertkov O."/>
            <person name="McCluskey K."/>
            <person name="Coulpier F."/>
            <person name="Deshpande N."/>
            <person name="von Doehren H."/>
            <person name="Ebbole D.J."/>
            <person name="Esquivel-Naranjo E.U."/>
            <person name="Fekete E."/>
            <person name="Flipphi M."/>
            <person name="Glaser F."/>
            <person name="Gomez-Rodriguez E.Y."/>
            <person name="Gruber S."/>
            <person name="Han C."/>
            <person name="Henrissat B."/>
            <person name="Hermosa R."/>
            <person name="Hernandez-Onate M."/>
            <person name="Karaffa L."/>
            <person name="Kosti I."/>
            <person name="Le Crom S."/>
            <person name="Lindquist E."/>
            <person name="Lucas S."/>
            <person name="Luebeck M."/>
            <person name="Luebeck P.S."/>
            <person name="Margeot A."/>
            <person name="Metz B."/>
            <person name="Misra M."/>
            <person name="Nevalainen H."/>
            <person name="Omann M."/>
            <person name="Packer N."/>
            <person name="Perrone G."/>
            <person name="Uresti-Rivera E.E."/>
            <person name="Salamov A."/>
            <person name="Schmoll M."/>
            <person name="Seiboth B."/>
            <person name="Shapiro H."/>
            <person name="Sukno S."/>
            <person name="Tamayo-Ramos J.A."/>
            <person name="Tisch D."/>
            <person name="Wiest A."/>
            <person name="Wilkinson H.H."/>
            <person name="Zhang M."/>
            <person name="Coutinho P.M."/>
            <person name="Kenerley C.M."/>
            <person name="Monte E."/>
            <person name="Baker S.E."/>
            <person name="Grigoriev I.V."/>
        </authorList>
    </citation>
    <scope>NUCLEOTIDE SEQUENCE [LARGE SCALE GENOMIC DNA]</scope>
    <source>
        <strain evidence="2">Gv29-8 / FGSC 10586</strain>
    </source>
</reference>
<dbReference type="eggNOG" id="ENOG502T4AM">
    <property type="taxonomic scope" value="Eukaryota"/>
</dbReference>
<dbReference type="PANTHER" id="PTHR24148">
    <property type="entry name" value="ANKYRIN REPEAT DOMAIN-CONTAINING PROTEIN 39 HOMOLOG-RELATED"/>
    <property type="match status" value="1"/>
</dbReference>
<dbReference type="EMBL" id="ABDF02000076">
    <property type="protein sequence ID" value="EHK20931.1"/>
    <property type="molecule type" value="Genomic_DNA"/>
</dbReference>
<organism evidence="1 2">
    <name type="scientific">Hypocrea virens (strain Gv29-8 / FGSC 10586)</name>
    <name type="common">Gliocladium virens</name>
    <name type="synonym">Trichoderma virens</name>
    <dbReference type="NCBI Taxonomy" id="413071"/>
    <lineage>
        <taxon>Eukaryota</taxon>
        <taxon>Fungi</taxon>
        <taxon>Dikarya</taxon>
        <taxon>Ascomycota</taxon>
        <taxon>Pezizomycotina</taxon>
        <taxon>Sordariomycetes</taxon>
        <taxon>Hypocreomycetidae</taxon>
        <taxon>Hypocreales</taxon>
        <taxon>Hypocreaceae</taxon>
        <taxon>Trichoderma</taxon>
    </lineage>
</organism>
<dbReference type="PANTHER" id="PTHR24148:SF73">
    <property type="entry name" value="HET DOMAIN PROTEIN (AFU_ORTHOLOGUE AFUA_8G01020)"/>
    <property type="match status" value="1"/>
</dbReference>
<dbReference type="GeneID" id="25791763"/>
<dbReference type="InterPro" id="IPR052895">
    <property type="entry name" value="HetReg/Transcr_Mod"/>
</dbReference>
<protein>
    <recommendedName>
        <fullName evidence="3">Heterokaryon incompatibility domain-containing protein</fullName>
    </recommendedName>
</protein>
<name>G9MWZ8_HYPVG</name>
<dbReference type="HOGENOM" id="CLU_780888_0_0_1"/>
<dbReference type="OrthoDB" id="194358at2759"/>
<sequence>MRRHDSRLHSGSRSDEGDYLLRRLCSKKATNDVDKIFAVRAFFPETFGMLTPDYSQTTAKVFTDAARSLLDAHHNVRFMRFASHGGIDDKLPTWVPAWTPIHKHRWIWGIRATGRPLYQPALVAKNVDGNVLQIKALRVDSLTATISDFIPKLFPIGRERDYNFKDLCAAHAACAVFKAWIEKLGAMSNGAEYLNRLDSMVDRMSLMYLGWNRLLQSMKAFDYDADGTCRYSIRAEPRKARSMEEDLKRLVSEIEDHCFFLTAAGTVGVAPVPVREGDEIILLTGETLPYIIRKSSDGRGRYAVVSPCMLTDEITVEQTSGVTKQHPLQEWFWGRPSAAMVKAADCKSWGYIDLV</sequence>
<evidence type="ECO:0008006" key="3">
    <source>
        <dbReference type="Google" id="ProtNLM"/>
    </source>
</evidence>
<dbReference type="VEuPathDB" id="FungiDB:TRIVIDRAFT_223395"/>
<dbReference type="Proteomes" id="UP000007115">
    <property type="component" value="Unassembled WGS sequence"/>
</dbReference>
<keyword evidence="2" id="KW-1185">Reference proteome</keyword>
<evidence type="ECO:0000313" key="1">
    <source>
        <dbReference type="EMBL" id="EHK20931.1"/>
    </source>
</evidence>
<gene>
    <name evidence="1" type="ORF">TRIVIDRAFT_223395</name>
</gene>
<comment type="caution">
    <text evidence="1">The sequence shown here is derived from an EMBL/GenBank/DDBJ whole genome shotgun (WGS) entry which is preliminary data.</text>
</comment>
<dbReference type="AlphaFoldDB" id="G9MWZ8"/>
<proteinExistence type="predicted"/>
<dbReference type="InParanoid" id="G9MWZ8"/>
<evidence type="ECO:0000313" key="2">
    <source>
        <dbReference type="Proteomes" id="UP000007115"/>
    </source>
</evidence>